<dbReference type="PANTHER" id="PTHR22807:SF53">
    <property type="entry name" value="RIBOSOMAL RNA SMALL SUBUNIT METHYLTRANSFERASE B-RELATED"/>
    <property type="match status" value="1"/>
</dbReference>
<proteinExistence type="inferred from homology"/>
<dbReference type="RefSeq" id="WP_203749617.1">
    <property type="nucleotide sequence ID" value="NZ_BONK01000003.1"/>
</dbReference>
<evidence type="ECO:0000313" key="9">
    <source>
        <dbReference type="Proteomes" id="UP000632740"/>
    </source>
</evidence>
<feature type="compositionally biased region" description="Basic and acidic residues" evidence="6">
    <location>
        <begin position="32"/>
        <end position="42"/>
    </location>
</feature>
<feature type="region of interest" description="Disordered" evidence="6">
    <location>
        <begin position="1"/>
        <end position="42"/>
    </location>
</feature>
<keyword evidence="1 5" id="KW-0489">Methyltransferase</keyword>
<dbReference type="InterPro" id="IPR006027">
    <property type="entry name" value="NusB_RsmB_TIM44"/>
</dbReference>
<dbReference type="SUPFAM" id="SSF53335">
    <property type="entry name" value="S-adenosyl-L-methionine-dependent methyltransferases"/>
    <property type="match status" value="1"/>
</dbReference>
<dbReference type="InterPro" id="IPR023267">
    <property type="entry name" value="RCMT"/>
</dbReference>
<evidence type="ECO:0000259" key="7">
    <source>
        <dbReference type="PROSITE" id="PS51686"/>
    </source>
</evidence>
<dbReference type="AlphaFoldDB" id="A0A919TZ13"/>
<feature type="binding site" evidence="5">
    <location>
        <position position="375"/>
    </location>
    <ligand>
        <name>S-adenosyl-L-methionine</name>
        <dbReference type="ChEBI" id="CHEBI:59789"/>
    </ligand>
</feature>
<dbReference type="Pfam" id="PF01189">
    <property type="entry name" value="Methyltr_RsmB-F"/>
    <property type="match status" value="1"/>
</dbReference>
<comment type="similarity">
    <text evidence="5">Belongs to the class I-like SAM-binding methyltransferase superfamily. RsmB/NOP family.</text>
</comment>
<feature type="binding site" evidence="5">
    <location>
        <position position="357"/>
    </location>
    <ligand>
        <name>S-adenosyl-L-methionine</name>
        <dbReference type="ChEBI" id="CHEBI:59789"/>
    </ligand>
</feature>
<keyword evidence="9" id="KW-1185">Reference proteome</keyword>
<feature type="compositionally biased region" description="Basic and acidic residues" evidence="6">
    <location>
        <begin position="1"/>
        <end position="12"/>
    </location>
</feature>
<keyword evidence="3 5" id="KW-0949">S-adenosyl-L-methionine</keyword>
<dbReference type="InterPro" id="IPR049560">
    <property type="entry name" value="MeTrfase_RsmB-F_NOP2_cat"/>
</dbReference>
<dbReference type="GO" id="GO:0003723">
    <property type="term" value="F:RNA binding"/>
    <property type="evidence" value="ECO:0007669"/>
    <property type="project" value="UniProtKB-UniRule"/>
</dbReference>
<dbReference type="Gene3D" id="3.40.50.150">
    <property type="entry name" value="Vaccinia Virus protein VP39"/>
    <property type="match status" value="1"/>
</dbReference>
<name>A0A919TZ13_9CELL</name>
<feature type="domain" description="SAM-dependent MTase RsmB/NOP-type" evidence="7">
    <location>
        <begin position="202"/>
        <end position="499"/>
    </location>
</feature>
<protein>
    <submittedName>
        <fullName evidence="8">rRNA cytosine-C5-methyltransferase</fullName>
    </submittedName>
</protein>
<dbReference type="Proteomes" id="UP000632740">
    <property type="component" value="Unassembled WGS sequence"/>
</dbReference>
<organism evidence="8 9">
    <name type="scientific">Cellulomonas chitinilytica</name>
    <dbReference type="NCBI Taxonomy" id="398759"/>
    <lineage>
        <taxon>Bacteria</taxon>
        <taxon>Bacillati</taxon>
        <taxon>Actinomycetota</taxon>
        <taxon>Actinomycetes</taxon>
        <taxon>Micrococcales</taxon>
        <taxon>Cellulomonadaceae</taxon>
        <taxon>Cellulomonas</taxon>
    </lineage>
</organism>
<dbReference type="EMBL" id="BONK01000003">
    <property type="protein sequence ID" value="GIG20348.1"/>
    <property type="molecule type" value="Genomic_DNA"/>
</dbReference>
<evidence type="ECO:0000256" key="5">
    <source>
        <dbReference type="PROSITE-ProRule" id="PRU01023"/>
    </source>
</evidence>
<keyword evidence="4 5" id="KW-0694">RNA-binding</keyword>
<dbReference type="InterPro" id="IPR029063">
    <property type="entry name" value="SAM-dependent_MTases_sf"/>
</dbReference>
<dbReference type="PROSITE" id="PS51686">
    <property type="entry name" value="SAM_MT_RSMB_NOP"/>
    <property type="match status" value="1"/>
</dbReference>
<dbReference type="GO" id="GO:0001510">
    <property type="term" value="P:RNA methylation"/>
    <property type="evidence" value="ECO:0007669"/>
    <property type="project" value="InterPro"/>
</dbReference>
<evidence type="ECO:0000256" key="4">
    <source>
        <dbReference type="ARBA" id="ARBA00022884"/>
    </source>
</evidence>
<dbReference type="PRINTS" id="PR02008">
    <property type="entry name" value="RCMTFAMILY"/>
</dbReference>
<comment type="caution">
    <text evidence="8">The sequence shown here is derived from an EMBL/GenBank/DDBJ whole genome shotgun (WGS) entry which is preliminary data.</text>
</comment>
<feature type="binding site" evidence="5">
    <location>
        <position position="329"/>
    </location>
    <ligand>
        <name>S-adenosyl-L-methionine</name>
        <dbReference type="ChEBI" id="CHEBI:59789"/>
    </ligand>
</feature>
<sequence>MTEGPDRRDARGRQRGAARAQGRTQRSTTAPSERRRSGDPARRAAFDVLRAVADSDSYANLVLPPLLRERGIRGRDAAFVTELAYGTLRLRGRYDAVIEQAAARPTDRIDPPVLDLLRLGTHQLLGMRVPPHAAVSETVGLARETVGAGAAQFVNAVLRAVGREDVEGWERRIADAAGDDPVARLAVLHSHPVWVVRALREALVGAGRPADEIEALLEADNAAPRVTLVARPGLVEVQELLDAGDGTAGTVSPTAVVLGGGDPAAVGAVRDGRAGVQDEGSQVVALALGAVPLDGPDTRWLDLCAGPGGKAALLASLAAGRGARLVANEVQPHRARLVEQALRAVPSDAVEEVRTGDGRRVGTDEPGAFDRVMVDAPCTGLGALRRRPESRWRRTPADLAPLGQLQRELLGSALQAVRVGGVVAYVTCSPHLVETQLVVKDALRAAAKAGLAAEPVDASAVVRELAPGSVELPDGRTDVQLWPHVHGTDAMHLTLLRRTA</sequence>
<dbReference type="GO" id="GO:0008173">
    <property type="term" value="F:RNA methyltransferase activity"/>
    <property type="evidence" value="ECO:0007669"/>
    <property type="project" value="InterPro"/>
</dbReference>
<keyword evidence="2 5" id="KW-0808">Transferase</keyword>
<accession>A0A919TZ13</accession>
<dbReference type="GO" id="GO:0006355">
    <property type="term" value="P:regulation of DNA-templated transcription"/>
    <property type="evidence" value="ECO:0007669"/>
    <property type="project" value="InterPro"/>
</dbReference>
<feature type="binding site" evidence="5">
    <location>
        <begin position="304"/>
        <end position="310"/>
    </location>
    <ligand>
        <name>S-adenosyl-L-methionine</name>
        <dbReference type="ChEBI" id="CHEBI:59789"/>
    </ligand>
</feature>
<feature type="active site" description="Nucleophile" evidence="5">
    <location>
        <position position="428"/>
    </location>
</feature>
<dbReference type="CDD" id="cd02440">
    <property type="entry name" value="AdoMet_MTases"/>
    <property type="match status" value="1"/>
</dbReference>
<evidence type="ECO:0000256" key="2">
    <source>
        <dbReference type="ARBA" id="ARBA00022679"/>
    </source>
</evidence>
<feature type="compositionally biased region" description="Low complexity" evidence="6">
    <location>
        <begin position="15"/>
        <end position="30"/>
    </location>
</feature>
<dbReference type="Pfam" id="PF01029">
    <property type="entry name" value="NusB"/>
    <property type="match status" value="1"/>
</dbReference>
<gene>
    <name evidence="8" type="ORF">Cch01nite_10720</name>
</gene>
<dbReference type="InterPro" id="IPR035926">
    <property type="entry name" value="NusB-like_sf"/>
</dbReference>
<dbReference type="PANTHER" id="PTHR22807">
    <property type="entry name" value="NOP2 YEAST -RELATED NOL1/NOP2/FMU SUN DOMAIN-CONTAINING"/>
    <property type="match status" value="1"/>
</dbReference>
<reference evidence="8" key="1">
    <citation type="submission" date="2021-01" db="EMBL/GenBank/DDBJ databases">
        <title>Whole genome shotgun sequence of Cellulomonas chitinilytica NBRC 110799.</title>
        <authorList>
            <person name="Komaki H."/>
            <person name="Tamura T."/>
        </authorList>
    </citation>
    <scope>NUCLEOTIDE SEQUENCE</scope>
    <source>
        <strain evidence="8">NBRC 110799</strain>
    </source>
</reference>
<evidence type="ECO:0000313" key="8">
    <source>
        <dbReference type="EMBL" id="GIG20348.1"/>
    </source>
</evidence>
<evidence type="ECO:0000256" key="1">
    <source>
        <dbReference type="ARBA" id="ARBA00022603"/>
    </source>
</evidence>
<dbReference type="Gene3D" id="1.10.940.10">
    <property type="entry name" value="NusB-like"/>
    <property type="match status" value="1"/>
</dbReference>
<evidence type="ECO:0000256" key="3">
    <source>
        <dbReference type="ARBA" id="ARBA00022691"/>
    </source>
</evidence>
<evidence type="ECO:0000256" key="6">
    <source>
        <dbReference type="SAM" id="MobiDB-lite"/>
    </source>
</evidence>
<dbReference type="SUPFAM" id="SSF48013">
    <property type="entry name" value="NusB-like"/>
    <property type="match status" value="1"/>
</dbReference>
<dbReference type="InterPro" id="IPR001678">
    <property type="entry name" value="MeTrfase_RsmB-F_NOP2_dom"/>
</dbReference>